<evidence type="ECO:0000313" key="1">
    <source>
        <dbReference type="EMBL" id="COX34238.1"/>
    </source>
</evidence>
<dbReference type="EMBL" id="CSAE01001144">
    <property type="protein sequence ID" value="COX34238.1"/>
    <property type="molecule type" value="Genomic_DNA"/>
</dbReference>
<evidence type="ECO:0000313" key="2">
    <source>
        <dbReference type="Proteomes" id="UP000038802"/>
    </source>
</evidence>
<proteinExistence type="predicted"/>
<dbReference type="Proteomes" id="UP000038802">
    <property type="component" value="Unassembled WGS sequence"/>
</dbReference>
<reference evidence="2" key="1">
    <citation type="submission" date="2015-03" db="EMBL/GenBank/DDBJ databases">
        <authorList>
            <consortium name="Pathogen Informatics"/>
        </authorList>
    </citation>
    <scope>NUCLEOTIDE SEQUENCE [LARGE SCALE GENOMIC DNA]</scope>
    <source>
        <strain evidence="2">K00500041</strain>
    </source>
</reference>
<organism evidence="1 2">
    <name type="scientific">Mycobacterium tuberculosis</name>
    <dbReference type="NCBI Taxonomy" id="1773"/>
    <lineage>
        <taxon>Bacteria</taxon>
        <taxon>Bacillati</taxon>
        <taxon>Actinomycetota</taxon>
        <taxon>Actinomycetes</taxon>
        <taxon>Mycobacteriales</taxon>
        <taxon>Mycobacteriaceae</taxon>
        <taxon>Mycobacterium</taxon>
        <taxon>Mycobacterium tuberculosis complex</taxon>
    </lineage>
</organism>
<protein>
    <submittedName>
        <fullName evidence="1">Uncharacterized protein</fullName>
    </submittedName>
</protein>
<gene>
    <name evidence="1" type="ORF">ERS007703_05104</name>
</gene>
<dbReference type="AlphaFoldDB" id="A0A0U0T269"/>
<sequence length="70" mass="7561">MARRVDRHQLGDRIHAQVGAGELGDVGQLGLEHFLAQVADVDVDVVLERSGAASLQHFQHHRAGDDVAGR</sequence>
<accession>A0A0U0T269</accession>
<name>A0A0U0T269_MYCTX</name>